<evidence type="ECO:0000313" key="10">
    <source>
        <dbReference type="Proteomes" id="UP000248423"/>
    </source>
</evidence>
<dbReference type="AlphaFoldDB" id="A0A319EGX5"/>
<dbReference type="Pfam" id="PF07904">
    <property type="entry name" value="Eaf7"/>
    <property type="match status" value="1"/>
</dbReference>
<evidence type="ECO:0000256" key="2">
    <source>
        <dbReference type="ARBA" id="ARBA00007117"/>
    </source>
</evidence>
<comment type="similarity">
    <text evidence="2">Belongs to the EAF7 family.</text>
</comment>
<keyword evidence="6" id="KW-0539">Nucleus</keyword>
<name>A0A319EGX5_ASPSB</name>
<keyword evidence="3" id="KW-0156">Chromatin regulator</keyword>
<comment type="subcellular location">
    <subcellularLocation>
        <location evidence="1">Nucleus</location>
    </subcellularLocation>
</comment>
<dbReference type="PANTHER" id="PTHR13581:SF5">
    <property type="entry name" value="MRG_MORF4L-BINDING PROTEIN"/>
    <property type="match status" value="1"/>
</dbReference>
<dbReference type="GO" id="GO:0006357">
    <property type="term" value="P:regulation of transcription by RNA polymerase II"/>
    <property type="evidence" value="ECO:0007669"/>
    <property type="project" value="TreeGrafter"/>
</dbReference>
<accession>A0A319EGX5</accession>
<evidence type="ECO:0000256" key="4">
    <source>
        <dbReference type="ARBA" id="ARBA00023015"/>
    </source>
</evidence>
<keyword evidence="10" id="KW-1185">Reference proteome</keyword>
<comment type="function">
    <text evidence="7">Component of the NuA4 histone acetyltransferase complex which is involved in transcriptional activation of selected genes principally by acetylation of nucleosomal histone H4 and H2A. The NuA4 complex is also involved in DNA repair.</text>
</comment>
<feature type="region of interest" description="Disordered" evidence="8">
    <location>
        <begin position="1"/>
        <end position="33"/>
    </location>
</feature>
<feature type="compositionally biased region" description="Low complexity" evidence="8">
    <location>
        <begin position="251"/>
        <end position="263"/>
    </location>
</feature>
<evidence type="ECO:0000256" key="6">
    <source>
        <dbReference type="ARBA" id="ARBA00023242"/>
    </source>
</evidence>
<dbReference type="EMBL" id="KZ826346">
    <property type="protein sequence ID" value="PYI06925.1"/>
    <property type="molecule type" value="Genomic_DNA"/>
</dbReference>
<feature type="compositionally biased region" description="Acidic residues" evidence="8">
    <location>
        <begin position="213"/>
        <end position="234"/>
    </location>
</feature>
<dbReference type="PANTHER" id="PTHR13581">
    <property type="entry name" value="MRG-BINDING PROTEIN"/>
    <property type="match status" value="1"/>
</dbReference>
<dbReference type="InterPro" id="IPR012423">
    <property type="entry name" value="Eaf7/MRGBP"/>
</dbReference>
<evidence type="ECO:0000256" key="1">
    <source>
        <dbReference type="ARBA" id="ARBA00004123"/>
    </source>
</evidence>
<evidence type="ECO:0000256" key="8">
    <source>
        <dbReference type="SAM" id="MobiDB-lite"/>
    </source>
</evidence>
<dbReference type="GO" id="GO:0005634">
    <property type="term" value="C:nucleus"/>
    <property type="evidence" value="ECO:0007669"/>
    <property type="project" value="UniProtKB-SubCell"/>
</dbReference>
<evidence type="ECO:0000313" key="9">
    <source>
        <dbReference type="EMBL" id="PYI06925.1"/>
    </source>
</evidence>
<gene>
    <name evidence="9" type="ORF">BO78DRAFT_460942</name>
</gene>
<keyword evidence="5" id="KW-0804">Transcription</keyword>
<organism evidence="9 10">
    <name type="scientific">Aspergillus sclerotiicarbonarius (strain CBS 121057 / IBT 28362)</name>
    <dbReference type="NCBI Taxonomy" id="1448318"/>
    <lineage>
        <taxon>Eukaryota</taxon>
        <taxon>Fungi</taxon>
        <taxon>Dikarya</taxon>
        <taxon>Ascomycota</taxon>
        <taxon>Pezizomycotina</taxon>
        <taxon>Eurotiomycetes</taxon>
        <taxon>Eurotiomycetidae</taxon>
        <taxon>Eurotiales</taxon>
        <taxon>Aspergillaceae</taxon>
        <taxon>Aspergillus</taxon>
        <taxon>Aspergillus subgen. Circumdati</taxon>
    </lineage>
</organism>
<feature type="region of interest" description="Disordered" evidence="8">
    <location>
        <begin position="142"/>
        <end position="284"/>
    </location>
</feature>
<dbReference type="GO" id="GO:0035267">
    <property type="term" value="C:NuA4 histone acetyltransferase complex"/>
    <property type="evidence" value="ECO:0007669"/>
    <property type="project" value="TreeGrafter"/>
</dbReference>
<keyword evidence="4" id="KW-0805">Transcription regulation</keyword>
<evidence type="ECO:0000256" key="7">
    <source>
        <dbReference type="ARBA" id="ARBA00025178"/>
    </source>
</evidence>
<dbReference type="OrthoDB" id="5595141at2759"/>
<evidence type="ECO:0000256" key="3">
    <source>
        <dbReference type="ARBA" id="ARBA00022853"/>
    </source>
</evidence>
<dbReference type="GO" id="GO:0006325">
    <property type="term" value="P:chromatin organization"/>
    <property type="evidence" value="ECO:0007669"/>
    <property type="project" value="UniProtKB-KW"/>
</dbReference>
<dbReference type="Proteomes" id="UP000248423">
    <property type="component" value="Unassembled WGS sequence"/>
</dbReference>
<proteinExistence type="inferred from homology"/>
<reference evidence="9 10" key="1">
    <citation type="submission" date="2018-02" db="EMBL/GenBank/DDBJ databases">
        <title>The genomes of Aspergillus section Nigri reveals drivers in fungal speciation.</title>
        <authorList>
            <consortium name="DOE Joint Genome Institute"/>
            <person name="Vesth T.C."/>
            <person name="Nybo J."/>
            <person name="Theobald S."/>
            <person name="Brandl J."/>
            <person name="Frisvad J.C."/>
            <person name="Nielsen K.F."/>
            <person name="Lyhne E.K."/>
            <person name="Kogle M.E."/>
            <person name="Kuo A."/>
            <person name="Riley R."/>
            <person name="Clum A."/>
            <person name="Nolan M."/>
            <person name="Lipzen A."/>
            <person name="Salamov A."/>
            <person name="Henrissat B."/>
            <person name="Wiebenga A."/>
            <person name="De vries R.P."/>
            <person name="Grigoriev I.V."/>
            <person name="Mortensen U.H."/>
            <person name="Andersen M.R."/>
            <person name="Baker S.E."/>
        </authorList>
    </citation>
    <scope>NUCLEOTIDE SEQUENCE [LARGE SCALE GENOMIC DNA]</scope>
    <source>
        <strain evidence="9 10">CBS 121057</strain>
    </source>
</reference>
<protein>
    <submittedName>
        <fullName evidence="9">CT20-domain-containing protein</fullName>
    </submittedName>
</protein>
<feature type="compositionally biased region" description="Polar residues" evidence="8">
    <location>
        <begin position="10"/>
        <end position="22"/>
    </location>
</feature>
<evidence type="ECO:0000256" key="5">
    <source>
        <dbReference type="ARBA" id="ARBA00023163"/>
    </source>
</evidence>
<dbReference type="VEuPathDB" id="FungiDB:BO78DRAFT_460942"/>
<dbReference type="STRING" id="1448318.A0A319EGX5"/>
<sequence length="284" mass="31110">MPPRKKAKLTPQTEPSASTAGHPNTDYDPVTDPWTDEQETALLKGIIKWKPVGMHKHFRMIAISEFMKSQGYAPAHAEHTRIPGIWKKLGTLYNLPALDEREDSLITDTPDDIDASRELYCPFELPADEYGELMFERRLAMEGSASPDPSAHAESRRGSTVADTDGAYMEPRSSPAPSRGRKPGRGGRPAGRGTRSSRLHVEVEPPSKSSAVVDDEGDSGEETGPNEEGDEEASDAAKDDSEVDEEAEGGSPTTRSTRAQTSRTKQKERRGTGTGTRRGRRRQP</sequence>